<feature type="signal peptide" evidence="1">
    <location>
        <begin position="1"/>
        <end position="20"/>
    </location>
</feature>
<dbReference type="Proteomes" id="UP001153954">
    <property type="component" value="Unassembled WGS sequence"/>
</dbReference>
<reference evidence="3" key="1">
    <citation type="submission" date="2022-03" db="EMBL/GenBank/DDBJ databases">
        <authorList>
            <person name="Tunstrom K."/>
        </authorList>
    </citation>
    <scope>NUCLEOTIDE SEQUENCE</scope>
</reference>
<accession>A0AAU9U633</accession>
<keyword evidence="4" id="KW-1185">Reference proteome</keyword>
<dbReference type="GO" id="GO:0004869">
    <property type="term" value="F:cysteine-type endopeptidase inhibitor activity"/>
    <property type="evidence" value="ECO:0007669"/>
    <property type="project" value="InterPro"/>
</dbReference>
<evidence type="ECO:0000313" key="3">
    <source>
        <dbReference type="EMBL" id="CAH2094302.1"/>
    </source>
</evidence>
<sequence length="139" mass="15626">MLRFSVFALFFCLSIACCLAEENSVAEVKNAGPDCYGCEINVNPNRPIYREMAQEALKVYLRRVGSHRLHQVVQVERVTQQVVAGEITRVTFSAVPSNCNTKDLVQSVDWSNLLLCKSEHLKLLSSKSEIKVSCQHILL</sequence>
<dbReference type="SUPFAM" id="SSF54403">
    <property type="entry name" value="Cystatin/monellin"/>
    <property type="match status" value="1"/>
</dbReference>
<proteinExistence type="predicted"/>
<keyword evidence="1" id="KW-0732">Signal</keyword>
<evidence type="ECO:0000256" key="1">
    <source>
        <dbReference type="SAM" id="SignalP"/>
    </source>
</evidence>
<evidence type="ECO:0000313" key="4">
    <source>
        <dbReference type="Proteomes" id="UP001153954"/>
    </source>
</evidence>
<name>A0AAU9U633_EUPED</name>
<organism evidence="3 4">
    <name type="scientific">Euphydryas editha</name>
    <name type="common">Edith's checkerspot</name>
    <dbReference type="NCBI Taxonomy" id="104508"/>
    <lineage>
        <taxon>Eukaryota</taxon>
        <taxon>Metazoa</taxon>
        <taxon>Ecdysozoa</taxon>
        <taxon>Arthropoda</taxon>
        <taxon>Hexapoda</taxon>
        <taxon>Insecta</taxon>
        <taxon>Pterygota</taxon>
        <taxon>Neoptera</taxon>
        <taxon>Endopterygota</taxon>
        <taxon>Lepidoptera</taxon>
        <taxon>Glossata</taxon>
        <taxon>Ditrysia</taxon>
        <taxon>Papilionoidea</taxon>
        <taxon>Nymphalidae</taxon>
        <taxon>Nymphalinae</taxon>
        <taxon>Euphydryas</taxon>
    </lineage>
</organism>
<protein>
    <recommendedName>
        <fullName evidence="2">Cystatin domain-containing protein</fullName>
    </recommendedName>
</protein>
<dbReference type="Pfam" id="PF00031">
    <property type="entry name" value="Cystatin"/>
    <property type="match status" value="1"/>
</dbReference>
<dbReference type="InterPro" id="IPR000010">
    <property type="entry name" value="Cystatin_dom"/>
</dbReference>
<dbReference type="PROSITE" id="PS51257">
    <property type="entry name" value="PROKAR_LIPOPROTEIN"/>
    <property type="match status" value="1"/>
</dbReference>
<dbReference type="InterPro" id="IPR046350">
    <property type="entry name" value="Cystatin_sf"/>
</dbReference>
<dbReference type="Gene3D" id="3.10.450.10">
    <property type="match status" value="1"/>
</dbReference>
<dbReference type="EMBL" id="CAKOGL010000014">
    <property type="protein sequence ID" value="CAH2094302.1"/>
    <property type="molecule type" value="Genomic_DNA"/>
</dbReference>
<evidence type="ECO:0000259" key="2">
    <source>
        <dbReference type="Pfam" id="PF00031"/>
    </source>
</evidence>
<feature type="chain" id="PRO_5043998331" description="Cystatin domain-containing protein" evidence="1">
    <location>
        <begin position="21"/>
        <end position="139"/>
    </location>
</feature>
<comment type="caution">
    <text evidence="3">The sequence shown here is derived from an EMBL/GenBank/DDBJ whole genome shotgun (WGS) entry which is preliminary data.</text>
</comment>
<gene>
    <name evidence="3" type="ORF">EEDITHA_LOCUS9879</name>
</gene>
<feature type="domain" description="Cystatin" evidence="2">
    <location>
        <begin position="37"/>
        <end position="112"/>
    </location>
</feature>
<dbReference type="AlphaFoldDB" id="A0AAU9U633"/>